<dbReference type="InterPro" id="IPR005508">
    <property type="entry name" value="At2g31720-like"/>
</dbReference>
<dbReference type="Proteomes" id="UP000289738">
    <property type="component" value="Chromosome A04"/>
</dbReference>
<dbReference type="PANTHER" id="PTHR31541">
    <property type="entry name" value="B3 DOMAIN PLANT PROTEIN-RELATED"/>
    <property type="match status" value="1"/>
</dbReference>
<proteinExistence type="predicted"/>
<organism evidence="2 3">
    <name type="scientific">Arachis hypogaea</name>
    <name type="common">Peanut</name>
    <dbReference type="NCBI Taxonomy" id="3818"/>
    <lineage>
        <taxon>Eukaryota</taxon>
        <taxon>Viridiplantae</taxon>
        <taxon>Streptophyta</taxon>
        <taxon>Embryophyta</taxon>
        <taxon>Tracheophyta</taxon>
        <taxon>Spermatophyta</taxon>
        <taxon>Magnoliopsida</taxon>
        <taxon>eudicotyledons</taxon>
        <taxon>Gunneridae</taxon>
        <taxon>Pentapetalae</taxon>
        <taxon>rosids</taxon>
        <taxon>fabids</taxon>
        <taxon>Fabales</taxon>
        <taxon>Fabaceae</taxon>
        <taxon>Papilionoideae</taxon>
        <taxon>50 kb inversion clade</taxon>
        <taxon>dalbergioids sensu lato</taxon>
        <taxon>Dalbergieae</taxon>
        <taxon>Pterocarpus clade</taxon>
        <taxon>Arachis</taxon>
    </lineage>
</organism>
<comment type="caution">
    <text evidence="2">The sequence shown here is derived from an EMBL/GenBank/DDBJ whole genome shotgun (WGS) entry which is preliminary data.</text>
</comment>
<feature type="region of interest" description="Disordered" evidence="1">
    <location>
        <begin position="297"/>
        <end position="316"/>
    </location>
</feature>
<dbReference type="EMBL" id="SDMP01000004">
    <property type="protein sequence ID" value="RYR60516.1"/>
    <property type="molecule type" value="Genomic_DNA"/>
</dbReference>
<evidence type="ECO:0000256" key="1">
    <source>
        <dbReference type="SAM" id="MobiDB-lite"/>
    </source>
</evidence>
<sequence length="466" mass="53558">MEKHRAKLCCQWFQCRLRSSSSDKNKLKEPLVDPDDSTVSFSSKKKAANAFGTSPGMREGTNEEEKRMMNIKRGKIVVDILDNLPINLLERLNLETSNSTVNSSPQCRPRTGFKREFQEDQRNKKISNQESSELPQNFKNLTSDMGGCRITLVIEKTLYVSDLNLQQNELLIPSQQVKNSGFFLLTKLESLGKKKEIKVKLLRSLSSDKNKLKEPLMDSDDSTVPFSIKKKVANAFGYCLKSEGSSRGMIEETNEEEKRMLNIKRRKRDFNDDEFEVVDILDNLLRNFLERLNLETSNNTVNSSPSADEEQISKEESKKTVTSVDFCSKKNKKKTVNPEYSELPQNFRNLISDMGGNRITLVIKKTLYDSYLNPQQKGLLIPPSNRTMLPMVLMQTTDKNKLKEPLVDSDDSTVPFSSKKMAANAFGYCLESEGISREMREWTNEEEKRMMNIKRRKRDCLMQNEE</sequence>
<feature type="compositionally biased region" description="Polar residues" evidence="1">
    <location>
        <begin position="126"/>
        <end position="138"/>
    </location>
</feature>
<dbReference type="AlphaFoldDB" id="A0A445DBH8"/>
<name>A0A445DBH8_ARAHY</name>
<protein>
    <submittedName>
        <fullName evidence="2">Uncharacterized protein</fullName>
    </submittedName>
</protein>
<feature type="region of interest" description="Disordered" evidence="1">
    <location>
        <begin position="98"/>
        <end position="138"/>
    </location>
</feature>
<evidence type="ECO:0000313" key="2">
    <source>
        <dbReference type="EMBL" id="RYR60516.1"/>
    </source>
</evidence>
<feature type="compositionally biased region" description="Polar residues" evidence="1">
    <location>
        <begin position="297"/>
        <end position="306"/>
    </location>
</feature>
<dbReference type="PANTHER" id="PTHR31541:SF25">
    <property type="entry name" value="GAMMA-GLIADIN B"/>
    <property type="match status" value="1"/>
</dbReference>
<feature type="compositionally biased region" description="Basic and acidic residues" evidence="1">
    <location>
        <begin position="113"/>
        <end position="123"/>
    </location>
</feature>
<dbReference type="GO" id="GO:0003677">
    <property type="term" value="F:DNA binding"/>
    <property type="evidence" value="ECO:0007669"/>
    <property type="project" value="InterPro"/>
</dbReference>
<keyword evidence="3" id="KW-1185">Reference proteome</keyword>
<gene>
    <name evidence="2" type="ORF">Ahy_A04g017573</name>
</gene>
<evidence type="ECO:0000313" key="3">
    <source>
        <dbReference type="Proteomes" id="UP000289738"/>
    </source>
</evidence>
<reference evidence="2 3" key="1">
    <citation type="submission" date="2019-01" db="EMBL/GenBank/DDBJ databases">
        <title>Sequencing of cultivated peanut Arachis hypogaea provides insights into genome evolution and oil improvement.</title>
        <authorList>
            <person name="Chen X."/>
        </authorList>
    </citation>
    <scope>NUCLEOTIDE SEQUENCE [LARGE SCALE GENOMIC DNA]</scope>
    <source>
        <strain evidence="3">cv. Fuhuasheng</strain>
        <tissue evidence="2">Leaves</tissue>
    </source>
</reference>
<accession>A0A445DBH8</accession>